<dbReference type="OrthoDB" id="7871482at2"/>
<name>A0A1H2S9J1_9RHOB</name>
<dbReference type="RefSeq" id="WP_092679606.1">
    <property type="nucleotide sequence ID" value="NZ_FNMZ01000001.1"/>
</dbReference>
<sequence>MSGIEIQSCPACAKTWYLPRQLCPGCGHAGPETRPASGQGTVWSVTRVERAPDETFRAIAPYLIALVDLAEGPRVMAHLTAPAPIGAQVTGEVRDIAGRALPVFSPR</sequence>
<evidence type="ECO:0000313" key="3">
    <source>
        <dbReference type="Proteomes" id="UP000199118"/>
    </source>
</evidence>
<accession>A0A1H2S9J1</accession>
<reference evidence="2 3" key="1">
    <citation type="submission" date="2016-10" db="EMBL/GenBank/DDBJ databases">
        <authorList>
            <person name="de Groot N.N."/>
        </authorList>
    </citation>
    <scope>NUCLEOTIDE SEQUENCE [LARGE SCALE GENOMIC DNA]</scope>
    <source>
        <strain evidence="2 3">DSM 17890</strain>
    </source>
</reference>
<organism evidence="2 3">
    <name type="scientific">Albimonas donghaensis</name>
    <dbReference type="NCBI Taxonomy" id="356660"/>
    <lineage>
        <taxon>Bacteria</taxon>
        <taxon>Pseudomonadati</taxon>
        <taxon>Pseudomonadota</taxon>
        <taxon>Alphaproteobacteria</taxon>
        <taxon>Rhodobacterales</taxon>
        <taxon>Paracoccaceae</taxon>
        <taxon>Albimonas</taxon>
    </lineage>
</organism>
<protein>
    <recommendedName>
        <fullName evidence="1">ChsH2 C-terminal OB-fold domain-containing protein</fullName>
    </recommendedName>
</protein>
<dbReference type="STRING" id="356660.SAMN05444336_101575"/>
<feature type="domain" description="ChsH2 C-terminal OB-fold" evidence="1">
    <location>
        <begin position="34"/>
        <end position="90"/>
    </location>
</feature>
<dbReference type="PANTHER" id="PTHR34075:SF5">
    <property type="entry name" value="BLR3430 PROTEIN"/>
    <property type="match status" value="1"/>
</dbReference>
<dbReference type="InterPro" id="IPR052513">
    <property type="entry name" value="Thioester_dehydratase-like"/>
</dbReference>
<dbReference type="Pfam" id="PF01796">
    <property type="entry name" value="OB_ChsH2_C"/>
    <property type="match status" value="1"/>
</dbReference>
<dbReference type="InterPro" id="IPR002878">
    <property type="entry name" value="ChsH2_C"/>
</dbReference>
<evidence type="ECO:0000259" key="1">
    <source>
        <dbReference type="Pfam" id="PF01796"/>
    </source>
</evidence>
<dbReference type="AlphaFoldDB" id="A0A1H2S9J1"/>
<dbReference type="PANTHER" id="PTHR34075">
    <property type="entry name" value="BLR3430 PROTEIN"/>
    <property type="match status" value="1"/>
</dbReference>
<proteinExistence type="predicted"/>
<gene>
    <name evidence="2" type="ORF">SAMN05444336_101575</name>
</gene>
<dbReference type="EMBL" id="FNMZ01000001">
    <property type="protein sequence ID" value="SDW27659.1"/>
    <property type="molecule type" value="Genomic_DNA"/>
</dbReference>
<keyword evidence="3" id="KW-1185">Reference proteome</keyword>
<dbReference type="SUPFAM" id="SSF50249">
    <property type="entry name" value="Nucleic acid-binding proteins"/>
    <property type="match status" value="1"/>
</dbReference>
<dbReference type="InterPro" id="IPR012340">
    <property type="entry name" value="NA-bd_OB-fold"/>
</dbReference>
<evidence type="ECO:0000313" key="2">
    <source>
        <dbReference type="EMBL" id="SDW27659.1"/>
    </source>
</evidence>
<dbReference type="Proteomes" id="UP000199118">
    <property type="component" value="Unassembled WGS sequence"/>
</dbReference>